<dbReference type="RefSeq" id="XP_001831004.2">
    <property type="nucleotide sequence ID" value="XM_001830952.2"/>
</dbReference>
<organism evidence="2 3">
    <name type="scientific">Coprinopsis cinerea (strain Okayama-7 / 130 / ATCC MYA-4618 / FGSC 9003)</name>
    <name type="common">Inky cap fungus</name>
    <name type="synonym">Hormographiella aspergillata</name>
    <dbReference type="NCBI Taxonomy" id="240176"/>
    <lineage>
        <taxon>Eukaryota</taxon>
        <taxon>Fungi</taxon>
        <taxon>Dikarya</taxon>
        <taxon>Basidiomycota</taxon>
        <taxon>Agaricomycotina</taxon>
        <taxon>Agaricomycetes</taxon>
        <taxon>Agaricomycetidae</taxon>
        <taxon>Agaricales</taxon>
        <taxon>Agaricineae</taxon>
        <taxon>Psathyrellaceae</taxon>
        <taxon>Coprinopsis</taxon>
    </lineage>
</organism>
<dbReference type="InParanoid" id="A8N848"/>
<dbReference type="GeneID" id="6007457"/>
<proteinExistence type="predicted"/>
<dbReference type="AlphaFoldDB" id="A8N848"/>
<dbReference type="Proteomes" id="UP000001861">
    <property type="component" value="Unassembled WGS sequence"/>
</dbReference>
<protein>
    <recommendedName>
        <fullName evidence="1">BTB domain-containing protein</fullName>
    </recommendedName>
</protein>
<sequence length="343" mass="38422">MDLSSKQDDQKEPVIEANPAAARHHRFYCENITLKVEGTLFKVPRYKFQELSPVFADMFSLPSVGPVGTVEGQSDENPIVLEGYAMKDFERLLSILYPSGDAIAGDPICLESKEEWISVLKLSTAWEMTKARLIQVREMAIKRLSLLQVTPIEKIQLGREHRVSCWFLDGMKALATEISRDSEGGISVDSIAAQIGWEAAARVMSAVNNHKSASTLGERFIPSSGEVRVLLENIHCRRDRCLKDEKMRQNCPMNHDGLRKGGFLPGNRSFQIHRDENANRRSLHRVGGSGARTSVKDFISMSQDGCFIDWSLLKRQGYEAPLTDDISFDTIKSAFADELNSLT</sequence>
<dbReference type="VEuPathDB" id="FungiDB:CC1G_09269"/>
<name>A8N848_COPC7</name>
<dbReference type="SUPFAM" id="SSF54695">
    <property type="entry name" value="POZ domain"/>
    <property type="match status" value="1"/>
</dbReference>
<evidence type="ECO:0000313" key="2">
    <source>
        <dbReference type="EMBL" id="EAU90792.2"/>
    </source>
</evidence>
<gene>
    <name evidence="2" type="ORF">CC1G_09269</name>
</gene>
<dbReference type="PROSITE" id="PS50097">
    <property type="entry name" value="BTB"/>
    <property type="match status" value="1"/>
</dbReference>
<reference evidence="2 3" key="1">
    <citation type="journal article" date="2010" name="Proc. Natl. Acad. Sci. U.S.A.">
        <title>Insights into evolution of multicellular fungi from the assembled chromosomes of the mushroom Coprinopsis cinerea (Coprinus cinereus).</title>
        <authorList>
            <person name="Stajich J.E."/>
            <person name="Wilke S.K."/>
            <person name="Ahren D."/>
            <person name="Au C.H."/>
            <person name="Birren B.W."/>
            <person name="Borodovsky M."/>
            <person name="Burns C."/>
            <person name="Canback B."/>
            <person name="Casselton L.A."/>
            <person name="Cheng C.K."/>
            <person name="Deng J."/>
            <person name="Dietrich F.S."/>
            <person name="Fargo D.C."/>
            <person name="Farman M.L."/>
            <person name="Gathman A.C."/>
            <person name="Goldberg J."/>
            <person name="Guigo R."/>
            <person name="Hoegger P.J."/>
            <person name="Hooker J.B."/>
            <person name="Huggins A."/>
            <person name="James T.Y."/>
            <person name="Kamada T."/>
            <person name="Kilaru S."/>
            <person name="Kodira C."/>
            <person name="Kues U."/>
            <person name="Kupfer D."/>
            <person name="Kwan H.S."/>
            <person name="Lomsadze A."/>
            <person name="Li W."/>
            <person name="Lilly W.W."/>
            <person name="Ma L.J."/>
            <person name="Mackey A.J."/>
            <person name="Manning G."/>
            <person name="Martin F."/>
            <person name="Muraguchi H."/>
            <person name="Natvig D.O."/>
            <person name="Palmerini H."/>
            <person name="Ramesh M.A."/>
            <person name="Rehmeyer C.J."/>
            <person name="Roe B.A."/>
            <person name="Shenoy N."/>
            <person name="Stanke M."/>
            <person name="Ter-Hovhannisyan V."/>
            <person name="Tunlid A."/>
            <person name="Velagapudi R."/>
            <person name="Vision T.J."/>
            <person name="Zeng Q."/>
            <person name="Zolan M.E."/>
            <person name="Pukkila P.J."/>
        </authorList>
    </citation>
    <scope>NUCLEOTIDE SEQUENCE [LARGE SCALE GENOMIC DNA]</scope>
    <source>
        <strain evidence="3">Okayama-7 / 130 / ATCC MYA-4618 / FGSC 9003</strain>
    </source>
</reference>
<dbReference type="HOGENOM" id="CLU_750085_0_0_1"/>
<dbReference type="OrthoDB" id="3193844at2759"/>
<dbReference type="eggNOG" id="ENOG502R1A5">
    <property type="taxonomic scope" value="Eukaryota"/>
</dbReference>
<dbReference type="InterPro" id="IPR000210">
    <property type="entry name" value="BTB/POZ_dom"/>
</dbReference>
<dbReference type="KEGG" id="cci:CC1G_09269"/>
<evidence type="ECO:0000259" key="1">
    <source>
        <dbReference type="PROSITE" id="PS50097"/>
    </source>
</evidence>
<keyword evidence="3" id="KW-1185">Reference proteome</keyword>
<dbReference type="EMBL" id="AACS02000003">
    <property type="protein sequence ID" value="EAU90792.2"/>
    <property type="molecule type" value="Genomic_DNA"/>
</dbReference>
<dbReference type="Gene3D" id="3.30.710.10">
    <property type="entry name" value="Potassium Channel Kv1.1, Chain A"/>
    <property type="match status" value="1"/>
</dbReference>
<comment type="caution">
    <text evidence="2">The sequence shown here is derived from an EMBL/GenBank/DDBJ whole genome shotgun (WGS) entry which is preliminary data.</text>
</comment>
<dbReference type="InterPro" id="IPR011333">
    <property type="entry name" value="SKP1/BTB/POZ_sf"/>
</dbReference>
<feature type="domain" description="BTB" evidence="1">
    <location>
        <begin position="30"/>
        <end position="105"/>
    </location>
</feature>
<accession>A8N848</accession>
<evidence type="ECO:0000313" key="3">
    <source>
        <dbReference type="Proteomes" id="UP000001861"/>
    </source>
</evidence>
<dbReference type="STRING" id="240176.A8N848"/>